<evidence type="ECO:0000313" key="2">
    <source>
        <dbReference type="WBParaSite" id="nRc.2.0.1.t27613-RA"/>
    </source>
</evidence>
<sequence>MEGDDTDLHTILIESSAWISMDIEKNQLLWLNKRRILYYYISTEKFKLYQKPNRLFKATF</sequence>
<name>A0A915JND8_ROMCU</name>
<protein>
    <submittedName>
        <fullName evidence="2">Uncharacterized protein</fullName>
    </submittedName>
</protein>
<dbReference type="WBParaSite" id="nRc.2.0.1.t27613-RA">
    <property type="protein sequence ID" value="nRc.2.0.1.t27613-RA"/>
    <property type="gene ID" value="nRc.2.0.1.g27613"/>
</dbReference>
<accession>A0A915JND8</accession>
<proteinExistence type="predicted"/>
<dbReference type="AlphaFoldDB" id="A0A915JND8"/>
<organism evidence="1 2">
    <name type="scientific">Romanomermis culicivorax</name>
    <name type="common">Nematode worm</name>
    <dbReference type="NCBI Taxonomy" id="13658"/>
    <lineage>
        <taxon>Eukaryota</taxon>
        <taxon>Metazoa</taxon>
        <taxon>Ecdysozoa</taxon>
        <taxon>Nematoda</taxon>
        <taxon>Enoplea</taxon>
        <taxon>Dorylaimia</taxon>
        <taxon>Mermithida</taxon>
        <taxon>Mermithoidea</taxon>
        <taxon>Mermithidae</taxon>
        <taxon>Romanomermis</taxon>
    </lineage>
</organism>
<keyword evidence="1" id="KW-1185">Reference proteome</keyword>
<evidence type="ECO:0000313" key="1">
    <source>
        <dbReference type="Proteomes" id="UP000887565"/>
    </source>
</evidence>
<reference evidence="2" key="1">
    <citation type="submission" date="2022-11" db="UniProtKB">
        <authorList>
            <consortium name="WormBaseParasite"/>
        </authorList>
    </citation>
    <scope>IDENTIFICATION</scope>
</reference>
<dbReference type="Proteomes" id="UP000887565">
    <property type="component" value="Unplaced"/>
</dbReference>